<dbReference type="PANTHER" id="PTHR42928:SF5">
    <property type="entry name" value="BLR1237 PROTEIN"/>
    <property type="match status" value="1"/>
</dbReference>
<dbReference type="PIRSF" id="PIRSF017082">
    <property type="entry name" value="YflP"/>
    <property type="match status" value="1"/>
</dbReference>
<proteinExistence type="inferred from homology"/>
<dbReference type="CDD" id="cd07012">
    <property type="entry name" value="PBP2_Bug_TTT"/>
    <property type="match status" value="1"/>
</dbReference>
<dbReference type="STRING" id="463025.BAU08_01400"/>
<protein>
    <submittedName>
        <fullName evidence="2">Receptor</fullName>
    </submittedName>
</protein>
<comment type="similarity">
    <text evidence="1">Belongs to the UPF0065 (bug) family.</text>
</comment>
<dbReference type="AlphaFoldDB" id="A0A193FRA6"/>
<dbReference type="Gene3D" id="3.40.190.10">
    <property type="entry name" value="Periplasmic binding protein-like II"/>
    <property type="match status" value="1"/>
</dbReference>
<reference evidence="2 3" key="1">
    <citation type="submission" date="2016-06" db="EMBL/GenBank/DDBJ databases">
        <title>Complete genome sequences of Bordetella bronchialis and Bordetella flabilis.</title>
        <authorList>
            <person name="LiPuma J.J."/>
            <person name="Spilker T."/>
        </authorList>
    </citation>
    <scope>NUCLEOTIDE SEQUENCE [LARGE SCALE GENOMIC DNA]</scope>
    <source>
        <strain evidence="2 3">AU17976</strain>
    </source>
</reference>
<accession>A0A193FRA6</accession>
<dbReference type="Gene3D" id="3.40.190.150">
    <property type="entry name" value="Bordetella uptake gene, domain 1"/>
    <property type="match status" value="1"/>
</dbReference>
<dbReference type="Pfam" id="PF03401">
    <property type="entry name" value="TctC"/>
    <property type="match status" value="1"/>
</dbReference>
<evidence type="ECO:0000256" key="1">
    <source>
        <dbReference type="ARBA" id="ARBA00006987"/>
    </source>
</evidence>
<gene>
    <name evidence="2" type="ORF">BAU08_01400</name>
</gene>
<organism evidence="2 3">
    <name type="scientific">Bordetella bronchialis</name>
    <dbReference type="NCBI Taxonomy" id="463025"/>
    <lineage>
        <taxon>Bacteria</taxon>
        <taxon>Pseudomonadati</taxon>
        <taxon>Pseudomonadota</taxon>
        <taxon>Betaproteobacteria</taxon>
        <taxon>Burkholderiales</taxon>
        <taxon>Alcaligenaceae</taxon>
        <taxon>Bordetella</taxon>
    </lineage>
</organism>
<evidence type="ECO:0000313" key="2">
    <source>
        <dbReference type="EMBL" id="ANN70180.1"/>
    </source>
</evidence>
<name>A0A193FRA6_9BORD</name>
<dbReference type="PANTHER" id="PTHR42928">
    <property type="entry name" value="TRICARBOXYLATE-BINDING PROTEIN"/>
    <property type="match status" value="1"/>
</dbReference>
<dbReference type="RefSeq" id="WP_066667767.1">
    <property type="nucleotide sequence ID" value="NZ_CP016171.1"/>
</dbReference>
<dbReference type="InterPro" id="IPR005064">
    <property type="entry name" value="BUG"/>
</dbReference>
<dbReference type="SUPFAM" id="SSF53850">
    <property type="entry name" value="Periplasmic binding protein-like II"/>
    <property type="match status" value="1"/>
</dbReference>
<evidence type="ECO:0000313" key="3">
    <source>
        <dbReference type="Proteomes" id="UP000092213"/>
    </source>
</evidence>
<sequence>MRSDSSSFPPRRLTLRLLGTLALTLGLATAHIGAARAAYPDHAIQVIISFPPAGATDVLARAIGQKLSVELKQSVVVENRPGAGGAIGIQAAAKAPADGYTLYFAAVTNVAVAAALYPNWPADLNKDFTPIAGVGIVPHILVVPETLPVKNVGELVSYLKAKPGQYNFASQGTGTLSHLESELFALKTGVKATHIPYKGSGQALPELVSGSSSFMFDSIPGSMPLIQARKLKVLAVASGSRVGLLPDVPTMQEAGIAGVQADNLFGFVAPKGTPQAAIDTISQALRKVLAMPELKAAMVAQGAELIYTPAAPFGEAIAKEHKTWADVVKEAHISIQ</sequence>
<dbReference type="EMBL" id="CP016171">
    <property type="protein sequence ID" value="ANN70180.1"/>
    <property type="molecule type" value="Genomic_DNA"/>
</dbReference>
<keyword evidence="2" id="KW-0675">Receptor</keyword>
<dbReference type="InterPro" id="IPR042100">
    <property type="entry name" value="Bug_dom1"/>
</dbReference>
<dbReference type="Proteomes" id="UP000092213">
    <property type="component" value="Chromosome"/>
</dbReference>